<name>A0ABU4JXF1_9CLOT</name>
<evidence type="ECO:0000313" key="1">
    <source>
        <dbReference type="EMBL" id="MDW8802837.1"/>
    </source>
</evidence>
<gene>
    <name evidence="1" type="ORF">P8V03_16960</name>
</gene>
<protein>
    <submittedName>
        <fullName evidence="1">CatA-like O-acetyltransferase</fullName>
    </submittedName>
</protein>
<dbReference type="PANTHER" id="PTHR38474:SF1">
    <property type="entry name" value="SLR0299 PROTEIN"/>
    <property type="match status" value="1"/>
</dbReference>
<accession>A0ABU4JXF1</accession>
<keyword evidence="2" id="KW-1185">Reference proteome</keyword>
<evidence type="ECO:0000313" key="2">
    <source>
        <dbReference type="Proteomes" id="UP001281656"/>
    </source>
</evidence>
<dbReference type="InterPro" id="IPR001707">
    <property type="entry name" value="Cmp_AcTrfase"/>
</dbReference>
<dbReference type="EMBL" id="JARUJP010000029">
    <property type="protein sequence ID" value="MDW8802837.1"/>
    <property type="molecule type" value="Genomic_DNA"/>
</dbReference>
<comment type="caution">
    <text evidence="1">The sequence shown here is derived from an EMBL/GenBank/DDBJ whole genome shotgun (WGS) entry which is preliminary data.</text>
</comment>
<dbReference type="Pfam" id="PF00302">
    <property type="entry name" value="CAT"/>
    <property type="match status" value="1"/>
</dbReference>
<dbReference type="InterPro" id="IPR023213">
    <property type="entry name" value="CAT-like_dom_sf"/>
</dbReference>
<dbReference type="PANTHER" id="PTHR38474">
    <property type="entry name" value="SLR0299 PROTEIN"/>
    <property type="match status" value="1"/>
</dbReference>
<dbReference type="RefSeq" id="WP_318799072.1">
    <property type="nucleotide sequence ID" value="NZ_JARUJP010000029.1"/>
</dbReference>
<organism evidence="1 2">
    <name type="scientific">Clostridium tanneri</name>
    <dbReference type="NCBI Taxonomy" id="3037988"/>
    <lineage>
        <taxon>Bacteria</taxon>
        <taxon>Bacillati</taxon>
        <taxon>Bacillota</taxon>
        <taxon>Clostridia</taxon>
        <taxon>Eubacteriales</taxon>
        <taxon>Clostridiaceae</taxon>
        <taxon>Clostridium</taxon>
    </lineage>
</organism>
<dbReference type="Gene3D" id="3.30.559.10">
    <property type="entry name" value="Chloramphenicol acetyltransferase-like domain"/>
    <property type="match status" value="1"/>
</dbReference>
<dbReference type="SUPFAM" id="SSF52777">
    <property type="entry name" value="CoA-dependent acyltransferases"/>
    <property type="match status" value="1"/>
</dbReference>
<reference evidence="1 2" key="1">
    <citation type="submission" date="2023-04" db="EMBL/GenBank/DDBJ databases">
        <title>Clostridium tannerae sp. nov., isolated from the fecal material of an alpaca.</title>
        <authorList>
            <person name="Miller S."/>
            <person name="Hendry M."/>
            <person name="King J."/>
            <person name="Sankaranarayanan K."/>
            <person name="Lawson P.A."/>
        </authorList>
    </citation>
    <scope>NUCLEOTIDE SEQUENCE [LARGE SCALE GENOMIC DNA]</scope>
    <source>
        <strain evidence="1 2">A1-XYC3</strain>
    </source>
</reference>
<proteinExistence type="predicted"/>
<dbReference type="Proteomes" id="UP001281656">
    <property type="component" value="Unassembled WGS sequence"/>
</dbReference>
<sequence>MLKTFVEKSKRKPEEQKDYFTAKDDSIPRLSWDKYYNEGNKLLLPFSIQAHYSFVDGIRMGQYVEYLQRYLSSFE</sequence>